<dbReference type="Proteomes" id="UP000294933">
    <property type="component" value="Unassembled WGS sequence"/>
</dbReference>
<name>A0A4Y7QG40_9AGAM</name>
<evidence type="ECO:0008006" key="4">
    <source>
        <dbReference type="Google" id="ProtNLM"/>
    </source>
</evidence>
<protein>
    <recommendedName>
        <fullName evidence="4">HNH nuclease domain-containing protein</fullName>
    </recommendedName>
</protein>
<evidence type="ECO:0000256" key="1">
    <source>
        <dbReference type="SAM" id="MobiDB-lite"/>
    </source>
</evidence>
<dbReference type="EMBL" id="ML170161">
    <property type="protein sequence ID" value="TDL26653.1"/>
    <property type="molecule type" value="Genomic_DNA"/>
</dbReference>
<evidence type="ECO:0000313" key="3">
    <source>
        <dbReference type="Proteomes" id="UP000294933"/>
    </source>
</evidence>
<sequence>MDHQPTDSSPAFEPIDDIPLGHVRLVLERNSSFYLDIPLDVMRNLCLKPRKYLVYLGWCILGTEGKLTGRDGSELMELEGGLDDKGLYYYVTGTLEKTDLSQAIDLEVIKQSTVHSGTTDSHKTFADTLLQRDNCCVFTGLDKSLRLGMHIIPYARGSEWLRLIIANRPKYGEEVEDLVDIEDIRNGISENPNIRMAFDLRHLVILKTPNHVLTNMDVPQRAERRSAMPEDVAYPDNERYTLQWLVIPGVAELRYFADHNMDAAFKKETEEPKPSELLLHYNYGAAAVRHWGHGMGVLQERPNLPRPTGPVRTRKERSAAIRKRDRTQGEWDADDIVLFFWANTPAARERRRKEQEERTQYMEAWRQGVEPTAD</sequence>
<feature type="region of interest" description="Disordered" evidence="1">
    <location>
        <begin position="350"/>
        <end position="374"/>
    </location>
</feature>
<feature type="region of interest" description="Disordered" evidence="1">
    <location>
        <begin position="298"/>
        <end position="326"/>
    </location>
</feature>
<dbReference type="OrthoDB" id="3267100at2759"/>
<evidence type="ECO:0000313" key="2">
    <source>
        <dbReference type="EMBL" id="TDL26653.1"/>
    </source>
</evidence>
<reference evidence="2 3" key="1">
    <citation type="submission" date="2018-06" db="EMBL/GenBank/DDBJ databases">
        <title>A transcriptomic atlas of mushroom development highlights an independent origin of complex multicellularity.</title>
        <authorList>
            <consortium name="DOE Joint Genome Institute"/>
            <person name="Krizsan K."/>
            <person name="Almasi E."/>
            <person name="Merenyi Z."/>
            <person name="Sahu N."/>
            <person name="Viragh M."/>
            <person name="Koszo T."/>
            <person name="Mondo S."/>
            <person name="Kiss B."/>
            <person name="Balint B."/>
            <person name="Kues U."/>
            <person name="Barry K."/>
            <person name="Hegedus J.C."/>
            <person name="Henrissat B."/>
            <person name="Johnson J."/>
            <person name="Lipzen A."/>
            <person name="Ohm R."/>
            <person name="Nagy I."/>
            <person name="Pangilinan J."/>
            <person name="Yan J."/>
            <person name="Xiong Y."/>
            <person name="Grigoriev I.V."/>
            <person name="Hibbett D.S."/>
            <person name="Nagy L.G."/>
        </authorList>
    </citation>
    <scope>NUCLEOTIDE SEQUENCE [LARGE SCALE GENOMIC DNA]</scope>
    <source>
        <strain evidence="2 3">SZMC22713</strain>
    </source>
</reference>
<keyword evidence="3" id="KW-1185">Reference proteome</keyword>
<accession>A0A4Y7QG40</accession>
<dbReference type="VEuPathDB" id="FungiDB:BD410DRAFT_825774"/>
<dbReference type="AlphaFoldDB" id="A0A4Y7QG40"/>
<proteinExistence type="predicted"/>
<gene>
    <name evidence="2" type="ORF">BD410DRAFT_825774</name>
</gene>
<organism evidence="2 3">
    <name type="scientific">Rickenella mellea</name>
    <dbReference type="NCBI Taxonomy" id="50990"/>
    <lineage>
        <taxon>Eukaryota</taxon>
        <taxon>Fungi</taxon>
        <taxon>Dikarya</taxon>
        <taxon>Basidiomycota</taxon>
        <taxon>Agaricomycotina</taxon>
        <taxon>Agaricomycetes</taxon>
        <taxon>Hymenochaetales</taxon>
        <taxon>Rickenellaceae</taxon>
        <taxon>Rickenella</taxon>
    </lineage>
</organism>
<feature type="compositionally biased region" description="Basic residues" evidence="1">
    <location>
        <begin position="312"/>
        <end position="325"/>
    </location>
</feature>